<dbReference type="Proteomes" id="UP000192721">
    <property type="component" value="Unassembled WGS sequence"/>
</dbReference>
<accession>A0A1W0CFZ9</accession>
<dbReference type="RefSeq" id="WP_019100266.1">
    <property type="nucleotide sequence ID" value="NZ_AP019312.1"/>
</dbReference>
<reference evidence="1 2" key="1">
    <citation type="submission" date="2017-02" db="EMBL/GenBank/DDBJ databases">
        <title>Chromobacterium haemolyticum H5244.</title>
        <authorList>
            <person name="Gulvik C.A."/>
        </authorList>
    </citation>
    <scope>NUCLEOTIDE SEQUENCE [LARGE SCALE GENOMIC DNA]</scope>
    <source>
        <strain evidence="1 2">H5244</strain>
    </source>
</reference>
<dbReference type="OrthoDB" id="8595510at2"/>
<dbReference type="EMBL" id="MUKV01000037">
    <property type="protein sequence ID" value="OQS33677.1"/>
    <property type="molecule type" value="Genomic_DNA"/>
</dbReference>
<comment type="caution">
    <text evidence="1">The sequence shown here is derived from an EMBL/GenBank/DDBJ whole genome shotgun (WGS) entry which is preliminary data.</text>
</comment>
<name>A0A1W0CFZ9_9NEIS</name>
<gene>
    <name evidence="1" type="ORF">B0T45_20030</name>
</gene>
<organism evidence="1 2">
    <name type="scientific">Chromobacterium haemolyticum</name>
    <dbReference type="NCBI Taxonomy" id="394935"/>
    <lineage>
        <taxon>Bacteria</taxon>
        <taxon>Pseudomonadati</taxon>
        <taxon>Pseudomonadota</taxon>
        <taxon>Betaproteobacteria</taxon>
        <taxon>Neisseriales</taxon>
        <taxon>Chromobacteriaceae</taxon>
        <taxon>Chromobacterium</taxon>
    </lineage>
</organism>
<dbReference type="GeneID" id="58560981"/>
<evidence type="ECO:0000313" key="1">
    <source>
        <dbReference type="EMBL" id="OQS33677.1"/>
    </source>
</evidence>
<sequence length="156" mass="16485">MKHSLILAGLLALAAGAQAADVPSFKQKPGGQPLVINGKTYYKQAAPAGKLPQGVSARSAASEGGVTLKRGDVLRSEGELAPSRVSGVVMVKLASPRDEAAVARDHSLSVRYRTQSVVVFDAPAQVELLSLQQRLSADKRVKQVQLEVFSNSELPQ</sequence>
<dbReference type="Pfam" id="PF18492">
    <property type="entry name" value="ORF_2_N"/>
    <property type="match status" value="1"/>
</dbReference>
<dbReference type="InterPro" id="IPR040536">
    <property type="entry name" value="ASPCH"/>
</dbReference>
<protein>
    <submittedName>
        <fullName evidence="1">Uncharacterized protein</fullName>
    </submittedName>
</protein>
<evidence type="ECO:0000313" key="2">
    <source>
        <dbReference type="Proteomes" id="UP000192721"/>
    </source>
</evidence>
<dbReference type="AlphaFoldDB" id="A0A1W0CFZ9"/>
<proteinExistence type="predicted"/>